<reference evidence="2" key="1">
    <citation type="submission" date="2009-06" db="EMBL/GenBank/DDBJ databases">
        <authorList>
            <consortium name="US DOE Joint Genome Institute (JGI-PGF)"/>
            <person name="Lucas S."/>
            <person name="Copeland A."/>
            <person name="Lapidus A."/>
            <person name="Glavina del Rio T."/>
            <person name="Dalin E."/>
            <person name="Tice H."/>
            <person name="Bruce D."/>
            <person name="Goodwin L."/>
            <person name="Pitluck S."/>
            <person name="Kyrpides N."/>
            <person name="Mavromatis K."/>
            <person name="Ivanova N."/>
            <person name="Saunders E."/>
            <person name="Brettin T."/>
            <person name="Detter J.C."/>
            <person name="Han C."/>
            <person name="Larimer F."/>
            <person name="Land M."/>
            <person name="Hauser L."/>
            <person name="Markowitz V."/>
            <person name="Cheng J.-F."/>
            <person name="Hugenholtz P."/>
            <person name="Woyke T."/>
            <person name="Wu D."/>
            <person name="Gronow S."/>
            <person name="Klenk H.-P."/>
            <person name="Eisen J.A."/>
        </authorList>
    </citation>
    <scope>NUCLEOTIDE SEQUENCE</scope>
    <source>
        <strain evidence="2">Eklund 17B</strain>
    </source>
</reference>
<evidence type="ECO:0000259" key="1">
    <source>
        <dbReference type="Pfam" id="PF12571"/>
    </source>
</evidence>
<dbReference type="PANTHER" id="PTHR35191">
    <property type="entry name" value="PROPHAGE SIDE TAIL FIBER PROTEIN HOMOLOG STFQ-RELATED"/>
    <property type="match status" value="1"/>
</dbReference>
<feature type="domain" description="Phage tail fibre protein N-terminal" evidence="1">
    <location>
        <begin position="1"/>
        <end position="149"/>
    </location>
</feature>
<name>B2TMU2_CLOBB</name>
<accession>U4P8Z3</accession>
<dbReference type="InterPro" id="IPR051934">
    <property type="entry name" value="Phage_Tail_Fiber_Structural"/>
</dbReference>
<dbReference type="InterPro" id="IPR022225">
    <property type="entry name" value="Phage_tail_fibre_N"/>
</dbReference>
<proteinExistence type="predicted"/>
<sequence>MAEKFYSILTNIGKAKVANSIGLGTKVNFSKMKVGDGGGSYYEPTESQTDLKNVVWEGNINHVTVDEENPNWIHIEVMIPSTVGGFTIREYGAFDDENNLIGICKCAETYKPVIADGSTKELLLDLILCVVNTDTVELKVDPTIIFAKKGEVEQLRTDINIQLKDIANDSYPIVEATGTNIYVGSTARITKLSKGTRCTLFVNTDSNGNCSLNLNNYGVKNIKDSFGNIVTNLKSNIPYNLCYNGSDFILQGKGGGGNLIPKYLLQGYYGDGDNGRVDGSMVNRGAPVVNLNCGGTFNLQEGYYSGGQAIANNLASQTSANATASQILSGFSAWVNGNKINGSATIESLGGKKFKSGTLNISNLQTKSYNVVNLENNTLTNSTRNVNEISLELDFVAKFLIIHSNSYTNSISVKFNDICIAIYDESSSGYDRVNCYRVNQNNNTIPIDLSTYAKTFTYYAFGD</sequence>
<dbReference type="AlphaFoldDB" id="B2TMU2"/>
<protein>
    <submittedName>
        <fullName evidence="2">Tail fiber protein</fullName>
    </submittedName>
</protein>
<dbReference type="KEGG" id="cbk:CLL_A1896"/>
<dbReference type="PANTHER" id="PTHR35191:SF1">
    <property type="entry name" value="PROPHAGE SIDE TAIL FIBER PROTEIN HOMOLOG STFQ-RELATED"/>
    <property type="match status" value="1"/>
</dbReference>
<dbReference type="HOGENOM" id="CLU_008928_13_4_9"/>
<dbReference type="EMBL" id="CP001056">
    <property type="protein sequence ID" value="ACD24801.1"/>
    <property type="molecule type" value="Genomic_DNA"/>
</dbReference>
<organism evidence="2">
    <name type="scientific">Clostridium botulinum (strain Eklund 17B / Type B)</name>
    <dbReference type="NCBI Taxonomy" id="935198"/>
    <lineage>
        <taxon>Bacteria</taxon>
        <taxon>Bacillati</taxon>
        <taxon>Bacillota</taxon>
        <taxon>Clostridia</taxon>
        <taxon>Eubacteriales</taxon>
        <taxon>Clostridiaceae</taxon>
        <taxon>Clostridium</taxon>
    </lineage>
</organism>
<dbReference type="Pfam" id="PF12571">
    <property type="entry name" value="Phage_tail_fib"/>
    <property type="match status" value="1"/>
</dbReference>
<reference evidence="2" key="2">
    <citation type="submission" date="2009-08" db="EMBL/GenBank/DDBJ databases">
        <authorList>
            <person name="Shrivastava S."/>
            <person name="Brinkac L.M."/>
            <person name="Dodson R.J."/>
            <person name="Harkins D.M."/>
            <person name="Durkin A.S."/>
            <person name="Sutton G."/>
        </authorList>
    </citation>
    <scope>NUCLEOTIDE SEQUENCE</scope>
    <source>
        <strain evidence="2">Eklund 17B</strain>
    </source>
</reference>
<dbReference type="PATRIC" id="fig|935198.13.peg.1846"/>
<accession>B2TMU2</accession>
<gene>
    <name evidence="2" type="ordered locus">CLL_A1896</name>
</gene>
<evidence type="ECO:0000313" key="2">
    <source>
        <dbReference type="EMBL" id="ACD24801.1"/>
    </source>
</evidence>